<organism evidence="1 2">
    <name type="scientific">Chiloscyllium punctatum</name>
    <name type="common">Brownbanded bambooshark</name>
    <name type="synonym">Hemiscyllium punctatum</name>
    <dbReference type="NCBI Taxonomy" id="137246"/>
    <lineage>
        <taxon>Eukaryota</taxon>
        <taxon>Metazoa</taxon>
        <taxon>Chordata</taxon>
        <taxon>Craniata</taxon>
        <taxon>Vertebrata</taxon>
        <taxon>Chondrichthyes</taxon>
        <taxon>Elasmobranchii</taxon>
        <taxon>Galeomorphii</taxon>
        <taxon>Galeoidea</taxon>
        <taxon>Orectolobiformes</taxon>
        <taxon>Hemiscylliidae</taxon>
        <taxon>Chiloscyllium</taxon>
    </lineage>
</organism>
<protein>
    <submittedName>
        <fullName evidence="1">Uncharacterized protein</fullName>
    </submittedName>
</protein>
<gene>
    <name evidence="1" type="ORF">chiPu_0001696</name>
</gene>
<keyword evidence="2" id="KW-1185">Reference proteome</keyword>
<dbReference type="OMA" id="WERKIHE"/>
<proteinExistence type="predicted"/>
<sequence>MLVSSAETSIVTRNVPGSTGPWVLSFCKKSVVLRQRMNGHRTAINRQEGSLPVGEHFSGPGHSALDLRMTILQGGLRDRQQRKVAEQRLIAKFGTHREGLNRDLGFMSHYK</sequence>
<dbReference type="EMBL" id="BEZZ01000026">
    <property type="protein sequence ID" value="GCC23302.1"/>
    <property type="molecule type" value="Genomic_DNA"/>
</dbReference>
<accession>A0A401RYS5</accession>
<comment type="caution">
    <text evidence="1">The sequence shown here is derived from an EMBL/GenBank/DDBJ whole genome shotgun (WGS) entry which is preliminary data.</text>
</comment>
<dbReference type="AlphaFoldDB" id="A0A401RYS5"/>
<name>A0A401RYS5_CHIPU</name>
<reference evidence="1 2" key="1">
    <citation type="journal article" date="2018" name="Nat. Ecol. Evol.">
        <title>Shark genomes provide insights into elasmobranch evolution and the origin of vertebrates.</title>
        <authorList>
            <person name="Hara Y"/>
            <person name="Yamaguchi K"/>
            <person name="Onimaru K"/>
            <person name="Kadota M"/>
            <person name="Koyanagi M"/>
            <person name="Keeley SD"/>
            <person name="Tatsumi K"/>
            <person name="Tanaka K"/>
            <person name="Motone F"/>
            <person name="Kageyama Y"/>
            <person name="Nozu R"/>
            <person name="Adachi N"/>
            <person name="Nishimura O"/>
            <person name="Nakagawa R"/>
            <person name="Tanegashima C"/>
            <person name="Kiyatake I"/>
            <person name="Matsumoto R"/>
            <person name="Murakumo K"/>
            <person name="Nishida K"/>
            <person name="Terakita A"/>
            <person name="Kuratani S"/>
            <person name="Sato K"/>
            <person name="Hyodo S Kuraku.S."/>
        </authorList>
    </citation>
    <scope>NUCLEOTIDE SEQUENCE [LARGE SCALE GENOMIC DNA]</scope>
</reference>
<dbReference type="Proteomes" id="UP000287033">
    <property type="component" value="Unassembled WGS sequence"/>
</dbReference>
<dbReference type="OrthoDB" id="10025388at2759"/>
<evidence type="ECO:0000313" key="2">
    <source>
        <dbReference type="Proteomes" id="UP000287033"/>
    </source>
</evidence>
<evidence type="ECO:0000313" key="1">
    <source>
        <dbReference type="EMBL" id="GCC23302.1"/>
    </source>
</evidence>